<dbReference type="Proteomes" id="UP000658613">
    <property type="component" value="Unassembled WGS sequence"/>
</dbReference>
<proteinExistence type="predicted"/>
<name>A0A931DVQ2_9CORY</name>
<keyword evidence="2" id="KW-1185">Reference proteome</keyword>
<evidence type="ECO:0000313" key="2">
    <source>
        <dbReference type="Proteomes" id="UP000658613"/>
    </source>
</evidence>
<dbReference type="EMBL" id="JADOUE010000001">
    <property type="protein sequence ID" value="MBG6122394.1"/>
    <property type="molecule type" value="Genomic_DNA"/>
</dbReference>
<gene>
    <name evidence="1" type="ORF">IW254_001363</name>
</gene>
<accession>A0A931DVQ2</accession>
<organism evidence="1 2">
    <name type="scientific">Corynebacterium aquatimens</name>
    <dbReference type="NCBI Taxonomy" id="1190508"/>
    <lineage>
        <taxon>Bacteria</taxon>
        <taxon>Bacillati</taxon>
        <taxon>Actinomycetota</taxon>
        <taxon>Actinomycetes</taxon>
        <taxon>Mycobacteriales</taxon>
        <taxon>Corynebacteriaceae</taxon>
        <taxon>Corynebacterium</taxon>
    </lineage>
</organism>
<evidence type="ECO:0000313" key="1">
    <source>
        <dbReference type="EMBL" id="MBG6122394.1"/>
    </source>
</evidence>
<comment type="caution">
    <text evidence="1">The sequence shown here is derived from an EMBL/GenBank/DDBJ whole genome shotgun (WGS) entry which is preliminary data.</text>
</comment>
<sequence length="124" mass="13863">MTEIMDETVSFETGDYRFSGQDRGDYHVHAAALFSNATHLLTTNRASDFTGTAEWEPYEIISPDEFFILLAELDARAFSQAVAGQFEYHEIQGRTVGSMVDALKLAGCDTFAERVRRELTGISE</sequence>
<dbReference type="RefSeq" id="WP_196824796.1">
    <property type="nucleotide sequence ID" value="NZ_CP046980.1"/>
</dbReference>
<reference evidence="1" key="1">
    <citation type="submission" date="2020-11" db="EMBL/GenBank/DDBJ databases">
        <title>Sequencing the genomes of 1000 actinobacteria strains.</title>
        <authorList>
            <person name="Klenk H.-P."/>
        </authorList>
    </citation>
    <scope>NUCLEOTIDE SEQUENCE</scope>
    <source>
        <strain evidence="1">DSM 45632</strain>
    </source>
</reference>
<dbReference type="AlphaFoldDB" id="A0A931DVQ2"/>
<protein>
    <submittedName>
        <fullName evidence="1">Uncharacterized protein</fullName>
    </submittedName>
</protein>